<feature type="non-terminal residue" evidence="1">
    <location>
        <position position="402"/>
    </location>
</feature>
<dbReference type="InterPro" id="IPR022265">
    <property type="entry name" value="CHP03790"/>
</dbReference>
<protein>
    <submittedName>
        <fullName evidence="1">Uncharacterized protein</fullName>
    </submittedName>
</protein>
<dbReference type="AlphaFoldDB" id="A0A0F9J2G8"/>
<dbReference type="EMBL" id="LAZR01019214">
    <property type="protein sequence ID" value="KKL93347.1"/>
    <property type="molecule type" value="Genomic_DNA"/>
</dbReference>
<organism evidence="1">
    <name type="scientific">marine sediment metagenome</name>
    <dbReference type="NCBI Taxonomy" id="412755"/>
    <lineage>
        <taxon>unclassified sequences</taxon>
        <taxon>metagenomes</taxon>
        <taxon>ecological metagenomes</taxon>
    </lineage>
</organism>
<gene>
    <name evidence="1" type="ORF">LCGC14_1875610</name>
</gene>
<name>A0A0F9J2G8_9ZZZZ</name>
<reference evidence="1" key="1">
    <citation type="journal article" date="2015" name="Nature">
        <title>Complex archaea that bridge the gap between prokaryotes and eukaryotes.</title>
        <authorList>
            <person name="Spang A."/>
            <person name="Saw J.H."/>
            <person name="Jorgensen S.L."/>
            <person name="Zaremba-Niedzwiedzka K."/>
            <person name="Martijn J."/>
            <person name="Lind A.E."/>
            <person name="van Eijk R."/>
            <person name="Schleper C."/>
            <person name="Guy L."/>
            <person name="Ettema T.J."/>
        </authorList>
    </citation>
    <scope>NUCLEOTIDE SEQUENCE</scope>
</reference>
<accession>A0A0F9J2G8</accession>
<proteinExistence type="predicted"/>
<dbReference type="NCBIfam" id="TIGR03790">
    <property type="entry name" value="TIGR03790 family protein"/>
    <property type="match status" value="1"/>
</dbReference>
<comment type="caution">
    <text evidence="1">The sequence shown here is derived from an EMBL/GenBank/DDBJ whole genome shotgun (WGS) entry which is preliminary data.</text>
</comment>
<evidence type="ECO:0000313" key="1">
    <source>
        <dbReference type="EMBL" id="KKL93347.1"/>
    </source>
</evidence>
<sequence length="402" mass="43922">MRNRAVPILFALAAAVVPAARATALVPEEVLVVANANAAGSVALAKYYALGRNILPERILVLRCTPDPEVARDEYNTRIRDPIREYLKRHDRAGKIKCLALVWGVPVRVQGAALTDELRKALKTLKTLRQRLHAREAVHLKLLASVGGTFPQPRTGKLTPLGKLFASGINASPEKMESHGKLVAAFDRRMRYKIGVVAGIADAAKRRTASAQLAALDLDARGITYLLKHLPEQPAPALPTKDQLQQRLRAAEAAMARHKAAPETAETARRMVDLVSKVKGARGAYAYCDKRIKAIEWVNKGDAAVDSELALLWEKDYGLNGWLPNPMNWRIAASATKPAGLPGRIIMACRIDGPTARDALRIVKDSLAAERTGLSGKFYIDAGGKYPYYDKNLTELARILKA</sequence>